<dbReference type="HAMAP" id="MF_00995">
    <property type="entry name" value="MqnA"/>
    <property type="match status" value="1"/>
</dbReference>
<dbReference type="UniPathway" id="UPA00079"/>
<evidence type="ECO:0000256" key="3">
    <source>
        <dbReference type="ARBA" id="ARBA00023239"/>
    </source>
</evidence>
<dbReference type="Gene3D" id="3.40.190.10">
    <property type="entry name" value="Periplasmic binding protein-like II"/>
    <property type="match status" value="2"/>
</dbReference>
<dbReference type="AlphaFoldDB" id="A0A194AJM4"/>
<name>A0A194AJM4_9BACT</name>
<dbReference type="GO" id="GO:0016836">
    <property type="term" value="F:hydro-lyase activity"/>
    <property type="evidence" value="ECO:0007669"/>
    <property type="project" value="UniProtKB-UniRule"/>
</dbReference>
<dbReference type="CDD" id="cd13634">
    <property type="entry name" value="PBP2_Sco4506"/>
    <property type="match status" value="1"/>
</dbReference>
<dbReference type="InterPro" id="IPR003773">
    <property type="entry name" value="Menaquinone_biosynth"/>
</dbReference>
<accession>A0A194AJM4</accession>
<dbReference type="Pfam" id="PF02621">
    <property type="entry name" value="VitK2_biosynth"/>
    <property type="match status" value="1"/>
</dbReference>
<evidence type="ECO:0000256" key="4">
    <source>
        <dbReference type="HAMAP-Rule" id="MF_00995"/>
    </source>
</evidence>
<evidence type="ECO:0000313" key="6">
    <source>
        <dbReference type="Proteomes" id="UP000095200"/>
    </source>
</evidence>
<dbReference type="PANTHER" id="PTHR37690:SF1">
    <property type="entry name" value="CHORISMATE DEHYDRATASE"/>
    <property type="match status" value="1"/>
</dbReference>
<sequence length="282" mass="31839">MTMPTLNIGKIDYLNVWPMFQLLEHPEDGHFDHTLVPGHPSFLNELLARGEIDVSPSSAFEYLLHAEQYQILPGLSISSDGPVQSVLLVSPVPREDLPSFLAHHHNRVNVTGASATSVALLKVLWSLAWGFDQPQWQVVEPGEGLGLGLPFLEIGDRALRIHADRPRGWHITDLGEAWKQWTGLPFVFALWIVRKNLFPERQAMLTTLAARLLDIKKQVPDHLEHLLDQARNKGFSREVLRRYWQIMSYELGEQEQASLALYAHLCTRLGLLPGCPALNKCT</sequence>
<keyword evidence="6" id="KW-1185">Reference proteome</keyword>
<comment type="similarity">
    <text evidence="4">Belongs to the MqnA/MqnD family. MqnA subfamily.</text>
</comment>
<evidence type="ECO:0000256" key="1">
    <source>
        <dbReference type="ARBA" id="ARBA00004863"/>
    </source>
</evidence>
<comment type="caution">
    <text evidence="5">The sequence shown here is derived from an EMBL/GenBank/DDBJ whole genome shotgun (WGS) entry which is preliminary data.</text>
</comment>
<proteinExistence type="inferred from homology"/>
<dbReference type="InterPro" id="IPR030868">
    <property type="entry name" value="MqnA"/>
</dbReference>
<keyword evidence="3 4" id="KW-0456">Lyase</keyword>
<reference evidence="6" key="1">
    <citation type="submission" date="2016-06" db="EMBL/GenBank/DDBJ databases">
        <title>Draft genome sequence of Desulfoplanes formicivorans strain Pf12B.</title>
        <authorList>
            <person name="Watanabe M."/>
            <person name="Kojima H."/>
            <person name="Fukui M."/>
        </authorList>
    </citation>
    <scope>NUCLEOTIDE SEQUENCE [LARGE SCALE GENOMIC DNA]</scope>
    <source>
        <strain evidence="6">Pf12B</strain>
    </source>
</reference>
<dbReference type="EMBL" id="BDFE01000017">
    <property type="protein sequence ID" value="GAU09440.1"/>
    <property type="molecule type" value="Genomic_DNA"/>
</dbReference>
<dbReference type="Proteomes" id="UP000095200">
    <property type="component" value="Unassembled WGS sequence"/>
</dbReference>
<dbReference type="GO" id="GO:0009234">
    <property type="term" value="P:menaquinone biosynthetic process"/>
    <property type="evidence" value="ECO:0007669"/>
    <property type="project" value="UniProtKB-UniRule"/>
</dbReference>
<evidence type="ECO:0000313" key="5">
    <source>
        <dbReference type="EMBL" id="GAU09440.1"/>
    </source>
</evidence>
<comment type="function">
    <text evidence="4">Catalyzes the dehydration of chorismate into 3-[(1-carboxyvinyl)oxy]benzoate, a step in the biosynthesis of menaquinone (MK, vitamin K2).</text>
</comment>
<gene>
    <name evidence="4" type="primary">mqnA</name>
    <name evidence="5" type="ORF">DPF_2166</name>
</gene>
<keyword evidence="2 4" id="KW-0474">Menaquinone biosynthesis</keyword>
<dbReference type="EC" id="4.2.1.151" evidence="4"/>
<comment type="pathway">
    <text evidence="1 4">Quinol/quinone metabolism; menaquinone biosynthesis.</text>
</comment>
<comment type="catalytic activity">
    <reaction evidence="4">
        <text>chorismate = 3-[(1-carboxyvinyl)-oxy]benzoate + H2O</text>
        <dbReference type="Rhea" id="RHEA:40051"/>
        <dbReference type="ChEBI" id="CHEBI:15377"/>
        <dbReference type="ChEBI" id="CHEBI:29748"/>
        <dbReference type="ChEBI" id="CHEBI:76981"/>
        <dbReference type="EC" id="4.2.1.151"/>
    </reaction>
</comment>
<organism evidence="5 6">
    <name type="scientific">Desulfoplanes formicivorans</name>
    <dbReference type="NCBI Taxonomy" id="1592317"/>
    <lineage>
        <taxon>Bacteria</taxon>
        <taxon>Pseudomonadati</taxon>
        <taxon>Thermodesulfobacteriota</taxon>
        <taxon>Desulfovibrionia</taxon>
        <taxon>Desulfovibrionales</taxon>
        <taxon>Desulfoplanaceae</taxon>
        <taxon>Desulfoplanes</taxon>
    </lineage>
</organism>
<protein>
    <recommendedName>
        <fullName evidence="4">Chorismate dehydratase</fullName>
        <ecNumber evidence="4">4.2.1.151</ecNumber>
    </recommendedName>
    <alternativeName>
        <fullName evidence="4">Menaquinone biosynthetic enzyme MqnA</fullName>
    </alternativeName>
</protein>
<dbReference type="PANTHER" id="PTHR37690">
    <property type="entry name" value="CHORISMATE DEHYDRATASE"/>
    <property type="match status" value="1"/>
</dbReference>
<evidence type="ECO:0000256" key="2">
    <source>
        <dbReference type="ARBA" id="ARBA00022428"/>
    </source>
</evidence>
<dbReference type="SUPFAM" id="SSF53850">
    <property type="entry name" value="Periplasmic binding protein-like II"/>
    <property type="match status" value="1"/>
</dbReference>
<dbReference type="STRING" id="1592317.DPF_2166"/>